<comment type="caution">
    <text evidence="2">The sequence shown here is derived from an EMBL/GenBank/DDBJ whole genome shotgun (WGS) entry which is preliminary data.</text>
</comment>
<protein>
    <submittedName>
        <fullName evidence="2">Uncharacterized protein</fullName>
    </submittedName>
</protein>
<sequence length="181" mass="20632">MINLLPPGEKQKLITETNQKVIIILGLVALVPLVCVMLVLLSLNFYLLGEINSKNIILAQAQKTYQTPDFLMVTNEMKKKNATMIWLSSFYNKEMNMSDVLQQVSGFAFPEEVYLTNLSIIRQDDEILKISATGFSQSRDDLLVFQKKIQEHPAIKELSFSPESWVNAQNATFQLTFQVQQ</sequence>
<feature type="transmembrane region" description="Helical" evidence="1">
    <location>
        <begin position="21"/>
        <end position="47"/>
    </location>
</feature>
<name>A0A1G2I3V3_9BACT</name>
<proteinExistence type="predicted"/>
<dbReference type="Proteomes" id="UP000178820">
    <property type="component" value="Unassembled WGS sequence"/>
</dbReference>
<gene>
    <name evidence="2" type="ORF">A3D44_03745</name>
</gene>
<keyword evidence="1" id="KW-1133">Transmembrane helix</keyword>
<dbReference type="AlphaFoldDB" id="A0A1G2I3V3"/>
<accession>A0A1G2I3V3</accession>
<evidence type="ECO:0000256" key="1">
    <source>
        <dbReference type="SAM" id="Phobius"/>
    </source>
</evidence>
<dbReference type="STRING" id="1802207.A3D44_03745"/>
<keyword evidence="1" id="KW-0472">Membrane</keyword>
<dbReference type="EMBL" id="MHOT01000010">
    <property type="protein sequence ID" value="OGZ69502.1"/>
    <property type="molecule type" value="Genomic_DNA"/>
</dbReference>
<keyword evidence="1" id="KW-0812">Transmembrane</keyword>
<evidence type="ECO:0000313" key="2">
    <source>
        <dbReference type="EMBL" id="OGZ69502.1"/>
    </source>
</evidence>
<reference evidence="2 3" key="1">
    <citation type="journal article" date="2016" name="Nat. Commun.">
        <title>Thousands of microbial genomes shed light on interconnected biogeochemical processes in an aquifer system.</title>
        <authorList>
            <person name="Anantharaman K."/>
            <person name="Brown C.T."/>
            <person name="Hug L.A."/>
            <person name="Sharon I."/>
            <person name="Castelle C.J."/>
            <person name="Probst A.J."/>
            <person name="Thomas B.C."/>
            <person name="Singh A."/>
            <person name="Wilkins M.J."/>
            <person name="Karaoz U."/>
            <person name="Brodie E.L."/>
            <person name="Williams K.H."/>
            <person name="Hubbard S.S."/>
            <person name="Banfield J.F."/>
        </authorList>
    </citation>
    <scope>NUCLEOTIDE SEQUENCE [LARGE SCALE GENOMIC DNA]</scope>
</reference>
<evidence type="ECO:0000313" key="3">
    <source>
        <dbReference type="Proteomes" id="UP000178820"/>
    </source>
</evidence>
<organism evidence="2 3">
    <name type="scientific">Candidatus Staskawiczbacteria bacterium RIFCSPHIGHO2_02_FULL_42_22</name>
    <dbReference type="NCBI Taxonomy" id="1802207"/>
    <lineage>
        <taxon>Bacteria</taxon>
        <taxon>Candidatus Staskawicziibacteriota</taxon>
    </lineage>
</organism>